<sequence length="99" mass="11129">MLVVTESAETVAKETIPTLHFPHEDVLSTPEEQKLRRFDADRACALGNNDHGKLDIYFKTVDGLTKRVQTTVWGVHESYLTLKAGVTLPIHAIIGFDFY</sequence>
<dbReference type="Proteomes" id="UP000248553">
    <property type="component" value="Unassembled WGS sequence"/>
</dbReference>
<dbReference type="AlphaFoldDB" id="A0A328BS07"/>
<comment type="caution">
    <text evidence="1">The sequence shown here is derived from an EMBL/GenBank/DDBJ whole genome shotgun (WGS) entry which is preliminary data.</text>
</comment>
<accession>A0A328BS07</accession>
<protein>
    <submittedName>
        <fullName evidence="1">Uncharacterized protein</fullName>
    </submittedName>
</protein>
<dbReference type="OrthoDB" id="982075at2"/>
<evidence type="ECO:0000313" key="1">
    <source>
        <dbReference type="EMBL" id="RAK69833.1"/>
    </source>
</evidence>
<keyword evidence="2" id="KW-1185">Reference proteome</keyword>
<reference evidence="2" key="1">
    <citation type="submission" date="2018-05" db="EMBL/GenBank/DDBJ databases">
        <authorList>
            <person name="Nie L."/>
        </authorList>
    </citation>
    <scope>NUCLEOTIDE SEQUENCE [LARGE SCALE GENOMIC DNA]</scope>
    <source>
        <strain evidence="2">NL</strain>
    </source>
</reference>
<evidence type="ECO:0000313" key="2">
    <source>
        <dbReference type="Proteomes" id="UP000248553"/>
    </source>
</evidence>
<dbReference type="RefSeq" id="WP_111476569.1">
    <property type="nucleotide sequence ID" value="NZ_QHKM01000001.1"/>
</dbReference>
<dbReference type="EMBL" id="QHKM01000001">
    <property type="protein sequence ID" value="RAK69833.1"/>
    <property type="molecule type" value="Genomic_DNA"/>
</dbReference>
<organism evidence="1 2">
    <name type="scientific">Hymenobacter edaphi</name>
    <dbReference type="NCBI Taxonomy" id="2211146"/>
    <lineage>
        <taxon>Bacteria</taxon>
        <taxon>Pseudomonadati</taxon>
        <taxon>Bacteroidota</taxon>
        <taxon>Cytophagia</taxon>
        <taxon>Cytophagales</taxon>
        <taxon>Hymenobacteraceae</taxon>
        <taxon>Hymenobacter</taxon>
    </lineage>
</organism>
<name>A0A328BS07_9BACT</name>
<proteinExistence type="predicted"/>
<gene>
    <name evidence="1" type="ORF">DLM85_02975</name>
</gene>